<dbReference type="InterPro" id="IPR002781">
    <property type="entry name" value="TM_pro_TauE-like"/>
</dbReference>
<proteinExistence type="inferred from homology"/>
<keyword evidence="6 8" id="KW-1133">Transmembrane helix</keyword>
<dbReference type="OrthoDB" id="7345770at2"/>
<evidence type="ECO:0000313" key="10">
    <source>
        <dbReference type="Proteomes" id="UP000598196"/>
    </source>
</evidence>
<comment type="caution">
    <text evidence="9">The sequence shown here is derived from an EMBL/GenBank/DDBJ whole genome shotgun (WGS) entry which is preliminary data.</text>
</comment>
<comment type="subcellular location">
    <subcellularLocation>
        <location evidence="1 8">Cell membrane</location>
        <topology evidence="1 8">Multi-pass membrane protein</topology>
    </subcellularLocation>
</comment>
<dbReference type="EMBL" id="BMLP01000003">
    <property type="protein sequence ID" value="GGO32612.1"/>
    <property type="molecule type" value="Genomic_DNA"/>
</dbReference>
<keyword evidence="10" id="KW-1185">Reference proteome</keyword>
<dbReference type="Proteomes" id="UP000598196">
    <property type="component" value="Unassembled WGS sequence"/>
</dbReference>
<evidence type="ECO:0000256" key="8">
    <source>
        <dbReference type="RuleBase" id="RU363041"/>
    </source>
</evidence>
<comment type="similarity">
    <text evidence="2 8">Belongs to the 4-toluene sulfonate uptake permease (TSUP) (TC 2.A.102) family.</text>
</comment>
<reference evidence="9 10" key="1">
    <citation type="journal article" date="2014" name="Int. J. Syst. Evol. Microbiol.">
        <title>Complete genome sequence of Corynebacterium casei LMG S-19264T (=DSM 44701T), isolated from a smear-ripened cheese.</title>
        <authorList>
            <consortium name="US DOE Joint Genome Institute (JGI-PGF)"/>
            <person name="Walter F."/>
            <person name="Albersmeier A."/>
            <person name="Kalinowski J."/>
            <person name="Ruckert C."/>
        </authorList>
    </citation>
    <scope>NUCLEOTIDE SEQUENCE [LARGE SCALE GENOMIC DNA]</scope>
    <source>
        <strain evidence="9 10">CGMCC 1.7029</strain>
    </source>
</reference>
<keyword evidence="5 8" id="KW-0812">Transmembrane</keyword>
<evidence type="ECO:0000256" key="6">
    <source>
        <dbReference type="ARBA" id="ARBA00022989"/>
    </source>
</evidence>
<gene>
    <name evidence="9" type="ORF">GCM10010991_20430</name>
</gene>
<dbReference type="RefSeq" id="WP_146286763.1">
    <property type="nucleotide sequence ID" value="NZ_BMLP01000003.1"/>
</dbReference>
<keyword evidence="7 8" id="KW-0472">Membrane</keyword>
<dbReference type="PANTHER" id="PTHR30269">
    <property type="entry name" value="TRANSMEMBRANE PROTEIN YFCA"/>
    <property type="match status" value="1"/>
</dbReference>
<feature type="transmembrane region" description="Helical" evidence="8">
    <location>
        <begin position="127"/>
        <end position="152"/>
    </location>
</feature>
<evidence type="ECO:0000256" key="5">
    <source>
        <dbReference type="ARBA" id="ARBA00022692"/>
    </source>
</evidence>
<sequence length="240" mass="24771">MITVLILGAILVAGLARAVTGFGFALLAVPLLGLQMPLPQAVALTILLQVAMFPRDIAASWRHLDRGYLMRLLVGALPAIPLGQIALLTIPPDQARLALAALVVVAIAMRAAPARVAGLIGRAPAPLAGAIAGLMAGLAAMPGPPVVLHALARPLSPDQVRATLVMFFGILSIISLPALIHGGAADRSTILLAVSSLPALIAADWAGRWVARRLRSSVFRQLASGLLLFSACIAAYPILV</sequence>
<protein>
    <recommendedName>
        <fullName evidence="8">Probable membrane transporter protein</fullName>
    </recommendedName>
</protein>
<evidence type="ECO:0000256" key="3">
    <source>
        <dbReference type="ARBA" id="ARBA00022448"/>
    </source>
</evidence>
<feature type="transmembrane region" description="Helical" evidence="8">
    <location>
        <begin position="164"/>
        <end position="184"/>
    </location>
</feature>
<evidence type="ECO:0000313" key="9">
    <source>
        <dbReference type="EMBL" id="GGO32612.1"/>
    </source>
</evidence>
<dbReference type="Pfam" id="PF01925">
    <property type="entry name" value="TauE"/>
    <property type="match status" value="1"/>
</dbReference>
<keyword evidence="3" id="KW-0813">Transport</keyword>
<accession>A0A918DDH4</accession>
<feature type="transmembrane region" description="Helical" evidence="8">
    <location>
        <begin position="97"/>
        <end position="121"/>
    </location>
</feature>
<feature type="transmembrane region" description="Helical" evidence="8">
    <location>
        <begin position="222"/>
        <end position="239"/>
    </location>
</feature>
<evidence type="ECO:0000256" key="2">
    <source>
        <dbReference type="ARBA" id="ARBA00009142"/>
    </source>
</evidence>
<feature type="transmembrane region" description="Helical" evidence="8">
    <location>
        <begin position="68"/>
        <end position="90"/>
    </location>
</feature>
<name>A0A918DDH4_9RHOB</name>
<dbReference type="GO" id="GO:0005886">
    <property type="term" value="C:plasma membrane"/>
    <property type="evidence" value="ECO:0007669"/>
    <property type="project" value="UniProtKB-SubCell"/>
</dbReference>
<keyword evidence="4 8" id="KW-1003">Cell membrane</keyword>
<feature type="transmembrane region" description="Helical" evidence="8">
    <location>
        <begin position="190"/>
        <end position="210"/>
    </location>
</feature>
<dbReference type="PANTHER" id="PTHR30269:SF37">
    <property type="entry name" value="MEMBRANE TRANSPORTER PROTEIN"/>
    <property type="match status" value="1"/>
</dbReference>
<organism evidence="9 10">
    <name type="scientific">Gemmobacter aquaticus</name>
    <dbReference type="NCBI Taxonomy" id="490185"/>
    <lineage>
        <taxon>Bacteria</taxon>
        <taxon>Pseudomonadati</taxon>
        <taxon>Pseudomonadota</taxon>
        <taxon>Alphaproteobacteria</taxon>
        <taxon>Rhodobacterales</taxon>
        <taxon>Paracoccaceae</taxon>
        <taxon>Gemmobacter</taxon>
    </lineage>
</organism>
<dbReference type="AlphaFoldDB" id="A0A918DDH4"/>
<evidence type="ECO:0000256" key="4">
    <source>
        <dbReference type="ARBA" id="ARBA00022475"/>
    </source>
</evidence>
<dbReference type="InterPro" id="IPR052017">
    <property type="entry name" value="TSUP"/>
</dbReference>
<evidence type="ECO:0000256" key="7">
    <source>
        <dbReference type="ARBA" id="ARBA00023136"/>
    </source>
</evidence>
<evidence type="ECO:0000256" key="1">
    <source>
        <dbReference type="ARBA" id="ARBA00004651"/>
    </source>
</evidence>